<dbReference type="RefSeq" id="WP_104661295.1">
    <property type="nucleotide sequence ID" value="NZ_PTWL01000093.1"/>
</dbReference>
<evidence type="ECO:0000313" key="1">
    <source>
        <dbReference type="EMBL" id="KAA9206079.1"/>
    </source>
</evidence>
<gene>
    <name evidence="1" type="ORF">F6X95_06265</name>
</gene>
<evidence type="ECO:0000313" key="2">
    <source>
        <dbReference type="Proteomes" id="UP000326078"/>
    </source>
</evidence>
<organism evidence="1 2">
    <name type="scientific">Enterococcus durans</name>
    <dbReference type="NCBI Taxonomy" id="53345"/>
    <lineage>
        <taxon>Bacteria</taxon>
        <taxon>Bacillati</taxon>
        <taxon>Bacillota</taxon>
        <taxon>Bacilli</taxon>
        <taxon>Lactobacillales</taxon>
        <taxon>Enterococcaceae</taxon>
        <taxon>Enterococcus</taxon>
    </lineage>
</organism>
<dbReference type="InterPro" id="IPR009061">
    <property type="entry name" value="DNA-bd_dom_put_sf"/>
</dbReference>
<dbReference type="Proteomes" id="UP000326078">
    <property type="component" value="Unassembled WGS sequence"/>
</dbReference>
<protein>
    <submittedName>
        <fullName evidence="1">DNA-binding protein</fullName>
    </submittedName>
</protein>
<comment type="caution">
    <text evidence="1">The sequence shown here is derived from an EMBL/GenBank/DDBJ whole genome shotgun (WGS) entry which is preliminary data.</text>
</comment>
<proteinExistence type="predicted"/>
<dbReference type="EMBL" id="VYUT01000007">
    <property type="protein sequence ID" value="KAA9206079.1"/>
    <property type="molecule type" value="Genomic_DNA"/>
</dbReference>
<dbReference type="GO" id="GO:0003677">
    <property type="term" value="F:DNA binding"/>
    <property type="evidence" value="ECO:0007669"/>
    <property type="project" value="UniProtKB-KW"/>
</dbReference>
<accession>A0A5N0YYH3</accession>
<dbReference type="SUPFAM" id="SSF46955">
    <property type="entry name" value="Putative DNA-binding domain"/>
    <property type="match status" value="1"/>
</dbReference>
<reference evidence="1 2" key="1">
    <citation type="submission" date="2019-09" db="EMBL/GenBank/DDBJ databases">
        <title>Vancomyinc resistant enterococci isolated from farm animals in Switzerland.</title>
        <authorList>
            <person name="Stevens M.J.A."/>
            <person name="Stephan R."/>
            <person name="Morach M."/>
            <person name="Nuesch-Inderbinen M."/>
        </authorList>
    </citation>
    <scope>NUCLEOTIDE SEQUENCE [LARGE SCALE GENOMIC DNA]</scope>
    <source>
        <strain evidence="1 2">GH27</strain>
    </source>
</reference>
<dbReference type="AlphaFoldDB" id="A0A5N0YYH3"/>
<keyword evidence="1" id="KW-0238">DNA-binding</keyword>
<name>A0A5N0YYH3_9ENTE</name>
<sequence length="93" mass="10970">MNELTILLSDSQKQGLQETIHQLLKTEITHFEDELGLNKRYIKKWQLFQYLNLSNNTIDKLIEEGLPLININGVVLYDKLEIDHWLKNYVQSA</sequence>